<dbReference type="EMBL" id="CM042051">
    <property type="protein sequence ID" value="KAI3729877.1"/>
    <property type="molecule type" value="Genomic_DNA"/>
</dbReference>
<comment type="caution">
    <text evidence="1">The sequence shown here is derived from an EMBL/GenBank/DDBJ whole genome shotgun (WGS) entry which is preliminary data.</text>
</comment>
<protein>
    <submittedName>
        <fullName evidence="1">Uncharacterized protein</fullName>
    </submittedName>
</protein>
<evidence type="ECO:0000313" key="1">
    <source>
        <dbReference type="EMBL" id="KAI3729877.1"/>
    </source>
</evidence>
<dbReference type="Proteomes" id="UP001055879">
    <property type="component" value="Linkage Group LG05"/>
</dbReference>
<keyword evidence="2" id="KW-1185">Reference proteome</keyword>
<reference evidence="1 2" key="2">
    <citation type="journal article" date="2022" name="Mol. Ecol. Resour.">
        <title>The genomes of chicory, endive, great burdock and yacon provide insights into Asteraceae paleo-polyploidization history and plant inulin production.</title>
        <authorList>
            <person name="Fan W."/>
            <person name="Wang S."/>
            <person name="Wang H."/>
            <person name="Wang A."/>
            <person name="Jiang F."/>
            <person name="Liu H."/>
            <person name="Zhao H."/>
            <person name="Xu D."/>
            <person name="Zhang Y."/>
        </authorList>
    </citation>
    <scope>NUCLEOTIDE SEQUENCE [LARGE SCALE GENOMIC DNA]</scope>
    <source>
        <strain evidence="2">cv. Niubang</strain>
    </source>
</reference>
<proteinExistence type="predicted"/>
<reference evidence="2" key="1">
    <citation type="journal article" date="2022" name="Mol. Ecol. Resour.">
        <title>The genomes of chicory, endive, great burdock and yacon provide insights into Asteraceae palaeo-polyploidization history and plant inulin production.</title>
        <authorList>
            <person name="Fan W."/>
            <person name="Wang S."/>
            <person name="Wang H."/>
            <person name="Wang A."/>
            <person name="Jiang F."/>
            <person name="Liu H."/>
            <person name="Zhao H."/>
            <person name="Xu D."/>
            <person name="Zhang Y."/>
        </authorList>
    </citation>
    <scope>NUCLEOTIDE SEQUENCE [LARGE SCALE GENOMIC DNA]</scope>
    <source>
        <strain evidence="2">cv. Niubang</strain>
    </source>
</reference>
<evidence type="ECO:0000313" key="2">
    <source>
        <dbReference type="Proteomes" id="UP001055879"/>
    </source>
</evidence>
<organism evidence="1 2">
    <name type="scientific">Arctium lappa</name>
    <name type="common">Greater burdock</name>
    <name type="synonym">Lappa major</name>
    <dbReference type="NCBI Taxonomy" id="4217"/>
    <lineage>
        <taxon>Eukaryota</taxon>
        <taxon>Viridiplantae</taxon>
        <taxon>Streptophyta</taxon>
        <taxon>Embryophyta</taxon>
        <taxon>Tracheophyta</taxon>
        <taxon>Spermatophyta</taxon>
        <taxon>Magnoliopsida</taxon>
        <taxon>eudicotyledons</taxon>
        <taxon>Gunneridae</taxon>
        <taxon>Pentapetalae</taxon>
        <taxon>asterids</taxon>
        <taxon>campanulids</taxon>
        <taxon>Asterales</taxon>
        <taxon>Asteraceae</taxon>
        <taxon>Carduoideae</taxon>
        <taxon>Cardueae</taxon>
        <taxon>Arctiinae</taxon>
        <taxon>Arctium</taxon>
    </lineage>
</organism>
<sequence>MPRKMKKYFLECEVDIKKMKEKGQTWLACKGLLKEWIEQKQKALKNSSKKLGMPTSSLLNLSKISKSKPLVHSIGEYAQRKRRMTQFLNHKNPEYMKSITKGPVNTEVTVQGQATTDTSPEIPVRFIPKLYQYFSKREKEIAKIDEEALIYLTMAIPNDIYNRVYSRDSEKETWDELERQFQGTERSIQAKLNQSINAFEGFHAKEGEALIDT</sequence>
<gene>
    <name evidence="1" type="ORF">L6452_18549</name>
</gene>
<name>A0ACB9C6H2_ARCLA</name>
<accession>A0ACB9C6H2</accession>